<evidence type="ECO:0000313" key="1">
    <source>
        <dbReference type="EMBL" id="NMB91594.1"/>
    </source>
</evidence>
<organism evidence="1 2">
    <name type="scientific">candidate division WWE3 bacterium</name>
    <dbReference type="NCBI Taxonomy" id="2053526"/>
    <lineage>
        <taxon>Bacteria</taxon>
        <taxon>Katanobacteria</taxon>
    </lineage>
</organism>
<dbReference type="InterPro" id="IPR000884">
    <property type="entry name" value="TSP1_rpt"/>
</dbReference>
<dbReference type="InterPro" id="IPR036383">
    <property type="entry name" value="TSP1_rpt_sf"/>
</dbReference>
<accession>A0A7X9E712</accession>
<reference evidence="1 2" key="1">
    <citation type="journal article" date="2020" name="Biotechnol. Biofuels">
        <title>New insights from the biogas microbiome by comprehensive genome-resolved metagenomics of nearly 1600 species originating from multiple anaerobic digesters.</title>
        <authorList>
            <person name="Campanaro S."/>
            <person name="Treu L."/>
            <person name="Rodriguez-R L.M."/>
            <person name="Kovalovszki A."/>
            <person name="Ziels R.M."/>
            <person name="Maus I."/>
            <person name="Zhu X."/>
            <person name="Kougias P.G."/>
            <person name="Basile A."/>
            <person name="Luo G."/>
            <person name="Schluter A."/>
            <person name="Konstantinidis K.T."/>
            <person name="Angelidaki I."/>
        </authorList>
    </citation>
    <scope>NUCLEOTIDE SEQUENCE [LARGE SCALE GENOMIC DNA]</scope>
    <source>
        <strain evidence="1">AS27yjCOA_202</strain>
    </source>
</reference>
<dbReference type="SMART" id="SM00209">
    <property type="entry name" value="TSP1"/>
    <property type="match status" value="1"/>
</dbReference>
<evidence type="ECO:0000313" key="2">
    <source>
        <dbReference type="Proteomes" id="UP000590542"/>
    </source>
</evidence>
<dbReference type="Gene3D" id="2.20.100.10">
    <property type="entry name" value="Thrombospondin type-1 (TSP1) repeat"/>
    <property type="match status" value="1"/>
</dbReference>
<comment type="caution">
    <text evidence="1">The sequence shown here is derived from an EMBL/GenBank/DDBJ whole genome shotgun (WGS) entry which is preliminary data.</text>
</comment>
<dbReference type="Proteomes" id="UP000590542">
    <property type="component" value="Unassembled WGS sequence"/>
</dbReference>
<dbReference type="AlphaFoldDB" id="A0A7X9E712"/>
<gene>
    <name evidence="1" type="ORF">GYA37_01960</name>
</gene>
<dbReference type="SUPFAM" id="SSF82895">
    <property type="entry name" value="TSP-1 type 1 repeat"/>
    <property type="match status" value="1"/>
</dbReference>
<dbReference type="PROSITE" id="PS50092">
    <property type="entry name" value="TSP1"/>
    <property type="match status" value="1"/>
</dbReference>
<name>A0A7X9E712_UNCKA</name>
<protein>
    <submittedName>
        <fullName evidence="1">Thrombospondin type-1 domain-containing protein</fullName>
    </submittedName>
</protein>
<dbReference type="EMBL" id="JAAZNV010000007">
    <property type="protein sequence ID" value="NMB91594.1"/>
    <property type="molecule type" value="Genomic_DNA"/>
</dbReference>
<sequence length="730" mass="78127">MKKLSDLSLNKKLLRVVIALVSLFVFCLFLKTKAACDCKGPAYSDSEWWQCSSNMCCKGQGCPSWVCRYETTCVWSGIEYDTCWDYVCTCSRYRVIGGVRECVSQTCKWKSRNCNAHSVCYKTETTPVYCNGSCYICPTDCNKIDGGWSSWSTCSAVCGGGTQTRTCTNPSPSCGGSSCSGASSQACNTQACDVLPIGAHDSSNCSCSGQVTASGWACDQNNWSSDLQVDFYRDGTSSTGISIGSATAGTSRPDLGSGCGGDINHGFKFTSSPQPTGPHTIYAYAIDVPLGTSKLLSNSPKSITCGLTYTLKINIKDAESGCSSLGSGIEGAKVYVYKSIGGIAGDPLTGSPATSDSNGVATFENVSVSDKSFIISVSKSTGGSNPIYYQLTCPTLSLYKITLNPSPTACSTQTINLGIKQIKKDPWLTVIDGDIFSSNVSVVVPQGEGSGDFSLSLVNSREEGSSGIGGYIFTKGYISTNDNSLYEPSLGGKIFDISQRSSLNHDDISLMNLSKRNFSPPLHDMVVETSNISSFEAGKVYKISVLDFNNKISSSPVVYTISSSSEEELSSKGVSTAILYITSDNNDTDIVFKNSYTSSNNNSRLIIVTDLNVVVSSNVGFSNISTYTINSLPLIQAAIISSKDISFESKGTSPASDIPIMVTGPLITSSNILRGRNIGSLNGYYPSLAVSFYPKYLYDIAVIERYMSKTYDIRSYTGISSYDLQFDYQP</sequence>
<dbReference type="Pfam" id="PF00090">
    <property type="entry name" value="TSP_1"/>
    <property type="match status" value="1"/>
</dbReference>
<proteinExistence type="predicted"/>